<keyword evidence="2" id="KW-1185">Reference proteome</keyword>
<dbReference type="Proteomes" id="UP000692954">
    <property type="component" value="Unassembled WGS sequence"/>
</dbReference>
<dbReference type="EMBL" id="CAJJDN010000491">
    <property type="protein sequence ID" value="CAD8131346.1"/>
    <property type="molecule type" value="Genomic_DNA"/>
</dbReference>
<reference evidence="1" key="1">
    <citation type="submission" date="2021-01" db="EMBL/GenBank/DDBJ databases">
        <authorList>
            <consortium name="Genoscope - CEA"/>
            <person name="William W."/>
        </authorList>
    </citation>
    <scope>NUCLEOTIDE SEQUENCE</scope>
</reference>
<evidence type="ECO:0000313" key="2">
    <source>
        <dbReference type="Proteomes" id="UP000692954"/>
    </source>
</evidence>
<organism evidence="1 2">
    <name type="scientific">Paramecium sonneborni</name>
    <dbReference type="NCBI Taxonomy" id="65129"/>
    <lineage>
        <taxon>Eukaryota</taxon>
        <taxon>Sar</taxon>
        <taxon>Alveolata</taxon>
        <taxon>Ciliophora</taxon>
        <taxon>Intramacronucleata</taxon>
        <taxon>Oligohymenophorea</taxon>
        <taxon>Peniculida</taxon>
        <taxon>Parameciidae</taxon>
        <taxon>Paramecium</taxon>
    </lineage>
</organism>
<dbReference type="InterPro" id="IPR001680">
    <property type="entry name" value="WD40_rpt"/>
</dbReference>
<name>A0A8S1RTQ0_9CILI</name>
<accession>A0A8S1RTQ0</accession>
<protein>
    <submittedName>
        <fullName evidence="1">Uncharacterized protein</fullName>
    </submittedName>
</protein>
<dbReference type="SMART" id="SM00320">
    <property type="entry name" value="WD40"/>
    <property type="match status" value="1"/>
</dbReference>
<comment type="caution">
    <text evidence="1">The sequence shown here is derived from an EMBL/GenBank/DDBJ whole genome shotgun (WGS) entry which is preliminary data.</text>
</comment>
<sequence length="197" mass="23857">MNQKEWQCSQTFKLPSNDVQCLILNKQEDQLISGGFDHEIIVWKVDFMENNLTFLNSLNKNSNRIHLVLIKLKLLGLEGKWKFKYKQSVQYGNKIYFINDQQFLWVTRDKQINDILVFELENGVFKQNSNKTITLNKNNECDDNSYFPIKNHKDRNVILAKYQHHIDLIMQQWIIFCIFEQKRKKYSFYPMRYFKIE</sequence>
<gene>
    <name evidence="1" type="ORF">PSON_ATCC_30995.1.T4910001</name>
</gene>
<proteinExistence type="predicted"/>
<dbReference type="OrthoDB" id="283099at2759"/>
<dbReference type="AlphaFoldDB" id="A0A8S1RTQ0"/>
<evidence type="ECO:0000313" key="1">
    <source>
        <dbReference type="EMBL" id="CAD8131346.1"/>
    </source>
</evidence>